<reference evidence="2 3" key="1">
    <citation type="journal article" date="2019" name="Int. J. Syst. Evol. Microbiol.">
        <title>The Global Catalogue of Microorganisms (GCM) 10K type strain sequencing project: providing services to taxonomists for standard genome sequencing and annotation.</title>
        <authorList>
            <consortium name="The Broad Institute Genomics Platform"/>
            <consortium name="The Broad Institute Genome Sequencing Center for Infectious Disease"/>
            <person name="Wu L."/>
            <person name="Ma J."/>
        </authorList>
    </citation>
    <scope>NUCLEOTIDE SEQUENCE [LARGE SCALE GENOMIC DNA]</scope>
    <source>
        <strain evidence="2 3">CGMCC 1.12237</strain>
    </source>
</reference>
<proteinExistence type="predicted"/>
<organism evidence="2 3">
    <name type="scientific">Salinirubrum litoreum</name>
    <dbReference type="NCBI Taxonomy" id="1126234"/>
    <lineage>
        <taxon>Archaea</taxon>
        <taxon>Methanobacteriati</taxon>
        <taxon>Methanobacteriota</taxon>
        <taxon>Stenosarchaea group</taxon>
        <taxon>Halobacteria</taxon>
        <taxon>Halobacteriales</taxon>
        <taxon>Haloferacaceae</taxon>
        <taxon>Salinirubrum</taxon>
    </lineage>
</organism>
<gene>
    <name evidence="2" type="ORF">ACFPJ5_03360</name>
</gene>
<feature type="transmembrane region" description="Helical" evidence="1">
    <location>
        <begin position="12"/>
        <end position="32"/>
    </location>
</feature>
<feature type="transmembrane region" description="Helical" evidence="1">
    <location>
        <begin position="39"/>
        <end position="59"/>
    </location>
</feature>
<keyword evidence="1" id="KW-0472">Membrane</keyword>
<keyword evidence="1" id="KW-0812">Transmembrane</keyword>
<dbReference type="EMBL" id="JBHSKX010000001">
    <property type="protein sequence ID" value="MFC5365961.1"/>
    <property type="molecule type" value="Genomic_DNA"/>
</dbReference>
<dbReference type="AlphaFoldDB" id="A0ABD5R7C8"/>
<accession>A0ABD5R7C8</accession>
<keyword evidence="3" id="KW-1185">Reference proteome</keyword>
<sequence>MATESVQSDKGLGIAVVFSILAVLGALVMVAGPDQMSKAWGFAAACLAGAIAVVAVQIWN</sequence>
<evidence type="ECO:0000313" key="2">
    <source>
        <dbReference type="EMBL" id="MFC5365961.1"/>
    </source>
</evidence>
<name>A0ABD5R7C8_9EURY</name>
<dbReference type="RefSeq" id="WP_227228695.1">
    <property type="nucleotide sequence ID" value="NZ_JAJCVJ010000001.1"/>
</dbReference>
<comment type="caution">
    <text evidence="2">The sequence shown here is derived from an EMBL/GenBank/DDBJ whole genome shotgun (WGS) entry which is preliminary data.</text>
</comment>
<protein>
    <submittedName>
        <fullName evidence="2">Uncharacterized protein</fullName>
    </submittedName>
</protein>
<dbReference type="Pfam" id="PF24369">
    <property type="entry name" value="DUF7525"/>
    <property type="match status" value="1"/>
</dbReference>
<dbReference type="InterPro" id="IPR055947">
    <property type="entry name" value="DUF7525"/>
</dbReference>
<evidence type="ECO:0000313" key="3">
    <source>
        <dbReference type="Proteomes" id="UP001596201"/>
    </source>
</evidence>
<dbReference type="Proteomes" id="UP001596201">
    <property type="component" value="Unassembled WGS sequence"/>
</dbReference>
<keyword evidence="1" id="KW-1133">Transmembrane helix</keyword>
<evidence type="ECO:0000256" key="1">
    <source>
        <dbReference type="SAM" id="Phobius"/>
    </source>
</evidence>